<accession>A0A8J4XT43</accession>
<dbReference type="OrthoDB" id="8118845at2759"/>
<proteinExistence type="predicted"/>
<sequence>MGITSPERLADEENLNSINLTSSLTEKLIALDANGETDQNAILELKTTISRDRQSAQVESLERLKGVLPDDTVRKIHTAQETGAYNWLTCLPIRAKGFSLNKQEFVDAVALSYGWPVEGIPKNCAYGSPNDVNHTMTCKRGGFVCIRHEEVRDVTGSMLREVCRDVSTEPTLLPLDGEQLQYRTANTANEARVDVSARGF</sequence>
<evidence type="ECO:0000313" key="2">
    <source>
        <dbReference type="Proteomes" id="UP000770661"/>
    </source>
</evidence>
<dbReference type="AlphaFoldDB" id="A0A8J4XT43"/>
<protein>
    <submittedName>
        <fullName evidence="1">Uncharacterized protein</fullName>
    </submittedName>
</protein>
<name>A0A8J4XT43_CHIOP</name>
<gene>
    <name evidence="1" type="ORF">GWK47_018432</name>
</gene>
<organism evidence="1 2">
    <name type="scientific">Chionoecetes opilio</name>
    <name type="common">Atlantic snow crab</name>
    <name type="synonym">Cancer opilio</name>
    <dbReference type="NCBI Taxonomy" id="41210"/>
    <lineage>
        <taxon>Eukaryota</taxon>
        <taxon>Metazoa</taxon>
        <taxon>Ecdysozoa</taxon>
        <taxon>Arthropoda</taxon>
        <taxon>Crustacea</taxon>
        <taxon>Multicrustacea</taxon>
        <taxon>Malacostraca</taxon>
        <taxon>Eumalacostraca</taxon>
        <taxon>Eucarida</taxon>
        <taxon>Decapoda</taxon>
        <taxon>Pleocyemata</taxon>
        <taxon>Brachyura</taxon>
        <taxon>Eubrachyura</taxon>
        <taxon>Majoidea</taxon>
        <taxon>Majidae</taxon>
        <taxon>Chionoecetes</taxon>
    </lineage>
</organism>
<keyword evidence="2" id="KW-1185">Reference proteome</keyword>
<dbReference type="EMBL" id="JACEEZ010022409">
    <property type="protein sequence ID" value="KAG0712452.1"/>
    <property type="molecule type" value="Genomic_DNA"/>
</dbReference>
<reference evidence="1" key="1">
    <citation type="submission" date="2020-07" db="EMBL/GenBank/DDBJ databases">
        <title>The High-quality genome of the commercially important snow crab, Chionoecetes opilio.</title>
        <authorList>
            <person name="Jeong J.-H."/>
            <person name="Ryu S."/>
        </authorList>
    </citation>
    <scope>NUCLEOTIDE SEQUENCE</scope>
    <source>
        <strain evidence="1">MADBK_172401_WGS</strain>
        <tissue evidence="1">Digestive gland</tissue>
    </source>
</reference>
<dbReference type="Proteomes" id="UP000770661">
    <property type="component" value="Unassembled WGS sequence"/>
</dbReference>
<evidence type="ECO:0000313" key="1">
    <source>
        <dbReference type="EMBL" id="KAG0712452.1"/>
    </source>
</evidence>
<comment type="caution">
    <text evidence="1">The sequence shown here is derived from an EMBL/GenBank/DDBJ whole genome shotgun (WGS) entry which is preliminary data.</text>
</comment>